<feature type="non-terminal residue" evidence="1">
    <location>
        <position position="136"/>
    </location>
</feature>
<accession>X1V5A6</accession>
<dbReference type="AlphaFoldDB" id="X1V5A6"/>
<dbReference type="InterPro" id="IPR036390">
    <property type="entry name" value="WH_DNA-bd_sf"/>
</dbReference>
<sequence>MGSKLALKQGKYGRSKAKCFTVLSDGRWYTAKQLCILTGISYPSLGSALPRWERFDYVSREPILFGGRYQYQLTAKAKSWLRLAARYLPNYRLFKTELMAWQANMADAEVDELLTVPFKEFIASLDELIKEFQKNN</sequence>
<dbReference type="EMBL" id="BARW01018512">
    <property type="protein sequence ID" value="GAI99814.1"/>
    <property type="molecule type" value="Genomic_DNA"/>
</dbReference>
<evidence type="ECO:0008006" key="2">
    <source>
        <dbReference type="Google" id="ProtNLM"/>
    </source>
</evidence>
<evidence type="ECO:0000313" key="1">
    <source>
        <dbReference type="EMBL" id="GAI99814.1"/>
    </source>
</evidence>
<protein>
    <recommendedName>
        <fullName evidence="2">HTH marR-type domain-containing protein</fullName>
    </recommendedName>
</protein>
<reference evidence="1" key="1">
    <citation type="journal article" date="2014" name="Front. Microbiol.">
        <title>High frequency of phylogenetically diverse reductive dehalogenase-homologous genes in deep subseafloor sedimentary metagenomes.</title>
        <authorList>
            <person name="Kawai M."/>
            <person name="Futagami T."/>
            <person name="Toyoda A."/>
            <person name="Takaki Y."/>
            <person name="Nishi S."/>
            <person name="Hori S."/>
            <person name="Arai W."/>
            <person name="Tsubouchi T."/>
            <person name="Morono Y."/>
            <person name="Uchiyama I."/>
            <person name="Ito T."/>
            <person name="Fujiyama A."/>
            <person name="Inagaki F."/>
            <person name="Takami H."/>
        </authorList>
    </citation>
    <scope>NUCLEOTIDE SEQUENCE</scope>
    <source>
        <strain evidence="1">Expedition CK06-06</strain>
    </source>
</reference>
<organism evidence="1">
    <name type="scientific">marine sediment metagenome</name>
    <dbReference type="NCBI Taxonomy" id="412755"/>
    <lineage>
        <taxon>unclassified sequences</taxon>
        <taxon>metagenomes</taxon>
        <taxon>ecological metagenomes</taxon>
    </lineage>
</organism>
<comment type="caution">
    <text evidence="1">The sequence shown here is derived from an EMBL/GenBank/DDBJ whole genome shotgun (WGS) entry which is preliminary data.</text>
</comment>
<name>X1V5A6_9ZZZZ</name>
<proteinExistence type="predicted"/>
<dbReference type="SUPFAM" id="SSF46785">
    <property type="entry name" value="Winged helix' DNA-binding domain"/>
    <property type="match status" value="1"/>
</dbReference>
<gene>
    <name evidence="1" type="ORF">S12H4_31683</name>
</gene>